<dbReference type="SMART" id="SM00034">
    <property type="entry name" value="CLECT"/>
    <property type="match status" value="1"/>
</dbReference>
<organism evidence="5 6">
    <name type="scientific">Exocentrus adspersus</name>
    <dbReference type="NCBI Taxonomy" id="1586481"/>
    <lineage>
        <taxon>Eukaryota</taxon>
        <taxon>Metazoa</taxon>
        <taxon>Ecdysozoa</taxon>
        <taxon>Arthropoda</taxon>
        <taxon>Hexapoda</taxon>
        <taxon>Insecta</taxon>
        <taxon>Pterygota</taxon>
        <taxon>Neoptera</taxon>
        <taxon>Endopterygota</taxon>
        <taxon>Coleoptera</taxon>
        <taxon>Polyphaga</taxon>
        <taxon>Cucujiformia</taxon>
        <taxon>Chrysomeloidea</taxon>
        <taxon>Cerambycidae</taxon>
        <taxon>Lamiinae</taxon>
        <taxon>Acanthocinini</taxon>
        <taxon>Exocentrus</taxon>
    </lineage>
</organism>
<dbReference type="PROSITE" id="PS00615">
    <property type="entry name" value="C_TYPE_LECTIN_1"/>
    <property type="match status" value="1"/>
</dbReference>
<keyword evidence="3" id="KW-0732">Signal</keyword>
<feature type="chain" id="PRO_5043720577" description="C-type lectin domain-containing protein" evidence="3">
    <location>
        <begin position="16"/>
        <end position="319"/>
    </location>
</feature>
<dbReference type="CDD" id="cd00037">
    <property type="entry name" value="CLECT"/>
    <property type="match status" value="1"/>
</dbReference>
<dbReference type="Gene3D" id="3.10.100.10">
    <property type="entry name" value="Mannose-Binding Protein A, subunit A"/>
    <property type="match status" value="1"/>
</dbReference>
<dbReference type="Proteomes" id="UP001159042">
    <property type="component" value="Unassembled WGS sequence"/>
</dbReference>
<dbReference type="PANTHER" id="PTHR22803">
    <property type="entry name" value="MANNOSE, PHOSPHOLIPASE, LECTIN RECEPTOR RELATED"/>
    <property type="match status" value="1"/>
</dbReference>
<dbReference type="EMBL" id="JANEYG010000012">
    <property type="protein sequence ID" value="KAJ8920843.1"/>
    <property type="molecule type" value="Genomic_DNA"/>
</dbReference>
<evidence type="ECO:0000256" key="1">
    <source>
        <dbReference type="ARBA" id="ARBA00023157"/>
    </source>
</evidence>
<dbReference type="SUPFAM" id="SSF56436">
    <property type="entry name" value="C-type lectin-like"/>
    <property type="match status" value="1"/>
</dbReference>
<comment type="caution">
    <text evidence="5">The sequence shown here is derived from an EMBL/GenBank/DDBJ whole genome shotgun (WGS) entry which is preliminary data.</text>
</comment>
<dbReference type="InterPro" id="IPR016186">
    <property type="entry name" value="C-type_lectin-like/link_sf"/>
</dbReference>
<feature type="signal peptide" evidence="3">
    <location>
        <begin position="1"/>
        <end position="15"/>
    </location>
</feature>
<dbReference type="AlphaFoldDB" id="A0AAV8W2F4"/>
<gene>
    <name evidence="5" type="ORF">NQ315_015635</name>
</gene>
<dbReference type="PROSITE" id="PS50041">
    <property type="entry name" value="C_TYPE_LECTIN_2"/>
    <property type="match status" value="1"/>
</dbReference>
<dbReference type="Pfam" id="PF00059">
    <property type="entry name" value="Lectin_C"/>
    <property type="match status" value="1"/>
</dbReference>
<feature type="region of interest" description="Disordered" evidence="2">
    <location>
        <begin position="232"/>
        <end position="287"/>
    </location>
</feature>
<dbReference type="InterPro" id="IPR018378">
    <property type="entry name" value="C-type_lectin_CS"/>
</dbReference>
<sequence length="319" mass="37924">MKLLVIVSVLALSCAQDLQEKQHVKRSYVCPPKFVRQGHRCYFFSKEPATWQDAHFKCRDMHSNIAIIKNWNQDKLLRSFLSKRPVALVERWLGGVYDWEQMAWKWAASGKPLSYNGFQQKMDKEDKEKLRWHCIIMDPALDYRWNSRSCVEQKHFICHTKLKIVSSKDKKKLRRQYKVDKDNKLNEIPVPIIPDYMTNNTTPLKSNIPISYQVEINNSLNDQALFAETAPVQERRAKKGRKKKRKTKYKQLTHLKRNTNGTSSDDKERRRKNREKVVDKGNPTSMQHIRWKTYKKEVKQANPLYPKPIVEEYNYVKEQ</sequence>
<evidence type="ECO:0000256" key="2">
    <source>
        <dbReference type="SAM" id="MobiDB-lite"/>
    </source>
</evidence>
<keyword evidence="6" id="KW-1185">Reference proteome</keyword>
<dbReference type="InterPro" id="IPR016187">
    <property type="entry name" value="CTDL_fold"/>
</dbReference>
<feature type="domain" description="C-type lectin" evidence="4">
    <location>
        <begin position="37"/>
        <end position="159"/>
    </location>
</feature>
<evidence type="ECO:0000313" key="5">
    <source>
        <dbReference type="EMBL" id="KAJ8920843.1"/>
    </source>
</evidence>
<feature type="compositionally biased region" description="Basic residues" evidence="2">
    <location>
        <begin position="236"/>
        <end position="257"/>
    </location>
</feature>
<evidence type="ECO:0000313" key="6">
    <source>
        <dbReference type="Proteomes" id="UP001159042"/>
    </source>
</evidence>
<proteinExistence type="predicted"/>
<name>A0AAV8W2F4_9CUCU</name>
<accession>A0AAV8W2F4</accession>
<evidence type="ECO:0000256" key="3">
    <source>
        <dbReference type="SAM" id="SignalP"/>
    </source>
</evidence>
<keyword evidence="1" id="KW-1015">Disulfide bond</keyword>
<dbReference type="InterPro" id="IPR001304">
    <property type="entry name" value="C-type_lectin-like"/>
</dbReference>
<protein>
    <recommendedName>
        <fullName evidence="4">C-type lectin domain-containing protein</fullName>
    </recommendedName>
</protein>
<dbReference type="InterPro" id="IPR050111">
    <property type="entry name" value="C-type_lectin/snaclec_domain"/>
</dbReference>
<reference evidence="5 6" key="1">
    <citation type="journal article" date="2023" name="Insect Mol. Biol.">
        <title>Genome sequencing provides insights into the evolution of gene families encoding plant cell wall-degrading enzymes in longhorned beetles.</title>
        <authorList>
            <person name="Shin N.R."/>
            <person name="Okamura Y."/>
            <person name="Kirsch R."/>
            <person name="Pauchet Y."/>
        </authorList>
    </citation>
    <scope>NUCLEOTIDE SEQUENCE [LARGE SCALE GENOMIC DNA]</scope>
    <source>
        <strain evidence="5">EAD_L_NR</strain>
    </source>
</reference>
<evidence type="ECO:0000259" key="4">
    <source>
        <dbReference type="PROSITE" id="PS50041"/>
    </source>
</evidence>